<evidence type="ECO:0000256" key="8">
    <source>
        <dbReference type="ARBA" id="ARBA00022741"/>
    </source>
</evidence>
<comment type="subcellular location">
    <subcellularLocation>
        <location evidence="1">Membrane</location>
        <topology evidence="1">Single-pass type I membrane protein</topology>
    </subcellularLocation>
</comment>
<gene>
    <name evidence="18" type="primary">A10p023730.1_BraROA</name>
    <name evidence="18" type="ORF">IGI04_040983</name>
</gene>
<feature type="chain" id="PRO_5047168501" description="Protein kinase domain-containing protein" evidence="16">
    <location>
        <begin position="24"/>
        <end position="1494"/>
    </location>
</feature>
<sequence>MAQGLDLTWMVISFLLLIHLSSQKETSFIFNGFRQGDLHVAGVAQILPGGLLQLTNTSEQKMGQAFFKQPLEFNSSESLSFSTHFACAMVRKPGVTGGNGIAFFLSPTMNLSEADATQYLGLFNTTTNMSPSSRIFAVELDTVQSAEFDDINNNHVGVNVNSLTSTVSAPAAYFSDKEGRSKSINLLSGDSIQVWVDYDGIILNVSLAPLRVQKPSQSLISTSLDLSALLQGKMFVGLSAATGQLANNHYILGWSFSRSKQSLQSLDISKLPKVPHPKKKLSPVLILLLIVLIIIVLLLLGGAYLYRRNKYAEVREEWEKEYGPHRYSYKTIYKATKGFHKDGFLGKGGFGEVYKGTLPREGDIAVKRFSHDGQRGMKQFVAEIASMGRLDHRNLVPLLGYCRRKREFFLISKYMPNGSLDQFLFLGGEESPSLTWTKRYWIVKGIASALCYLHREAAQVVLHRDIKASNVMLDSEFNGKLGDFGMARYHDHGANPTMTGAVGTVGYMAPELTSMGASTRTDVYAFGAFLLEVACGRRPVEPTAAAERQFLVKWVCECWRKKDMLKARDPKLSGESYSSRSVELVMKVGLLCTNLVPEARPEMERVVQYLEELVPLPEFSPETPGIGVLSSVMVGGRSSVVVSNGSGPATESILRGYEMHRFVFREDLHIRSRLSVSSSAMARWLLHILIISSLHLVSLSSQQETRFVYEGFSSQEDLYLDASAKVLPKGLLQLTNDSDHQIGRAFYKKPIQFSSFSTHFVCALVPKPGKEAGHGLTFLVSSSLDFSHAQDSRFLGAFNASANGSQALAVELDTIWNPEYKDTKGRNHVGIDVNNPVSVAVAPASYYSDKKGRNENMTLLSGKPIHVWVDYDGTMLRNAVSGHYILWWSFSTGRGSPHGLDISKLPKVPHPKAPRKNLPPWIIALVVCVAVAVLAFLAGVYVRRRKKYSEVSETWEKEFDAHRFSYKSLYKATKGFSKDEFLGKGGFGEVYRGDLPQGREIAVKRVLHNGDEGVKQFVAEVVSMECLKHRNLVPLFGYCRRKRELLLVSEYMPNGSLDEHLFDETKPVLPWSQRLVVVKGIASALWYLHTAADQVVLHRDVKASNIMLDAEFNGRLGDFGMARFHDHGGDAATTAAVGTVGYMAPELITMGASTATDVYAFGVFMLEVACGRRPVEPQLQPEKRHMIKWVCECWKKDALLDATDPRLGDEFSPEEVEMVMKLGLLCSNIVPESRPTMEQVVLYLNNNLPLPDFSPYTVGIGTFAPVLVDAASLVVSSASWSWSAPSMSSSSANHSPYAGQSTDQPWGQTIETKNSLHIILIISSLHLISLSTQQETRFVYENFLDKENIYLDKSANVLPSGLLQLTSASEHQTGHVFYKKSIGLSTSKPLSFSTHFVCALVPRPGYEGGHGIAFVVSPSMDFSHAQPNRYLGVFNTSTIVSPSSNVLAVELDTIWNPEFSDIDNNHVGIDVNSPVSVGTASASYYSDMKGKTTA</sequence>
<keyword evidence="10 14" id="KW-0067">ATP-binding</keyword>
<dbReference type="Pfam" id="PF00069">
    <property type="entry name" value="Pkinase"/>
    <property type="match status" value="2"/>
</dbReference>
<dbReference type="Proteomes" id="UP000823674">
    <property type="component" value="Chromosome A10"/>
</dbReference>
<evidence type="ECO:0000256" key="14">
    <source>
        <dbReference type="PROSITE-ProRule" id="PRU10141"/>
    </source>
</evidence>
<evidence type="ECO:0000256" key="10">
    <source>
        <dbReference type="ARBA" id="ARBA00022840"/>
    </source>
</evidence>
<keyword evidence="8 14" id="KW-0547">Nucleotide-binding</keyword>
<dbReference type="Gene3D" id="3.30.200.20">
    <property type="entry name" value="Phosphorylase Kinase, domain 1"/>
    <property type="match status" value="2"/>
</dbReference>
<name>A0ABQ7KPH2_BRACM</name>
<dbReference type="Gene3D" id="1.10.510.10">
    <property type="entry name" value="Transferase(Phosphotransferase) domain 1"/>
    <property type="match status" value="2"/>
</dbReference>
<dbReference type="PROSITE" id="PS00107">
    <property type="entry name" value="PROTEIN_KINASE_ATP"/>
    <property type="match status" value="2"/>
</dbReference>
<protein>
    <recommendedName>
        <fullName evidence="17">Protein kinase domain-containing protein</fullName>
    </recommendedName>
</protein>
<keyword evidence="11 15" id="KW-1133">Transmembrane helix</keyword>
<accession>A0ABQ7KPH2</accession>
<dbReference type="EMBL" id="JADBGQ010000010">
    <property type="protein sequence ID" value="KAG5376387.1"/>
    <property type="molecule type" value="Genomic_DNA"/>
</dbReference>
<evidence type="ECO:0000256" key="2">
    <source>
        <dbReference type="ARBA" id="ARBA00008536"/>
    </source>
</evidence>
<organism evidence="18 19">
    <name type="scientific">Brassica rapa subsp. trilocularis</name>
    <dbReference type="NCBI Taxonomy" id="1813537"/>
    <lineage>
        <taxon>Eukaryota</taxon>
        <taxon>Viridiplantae</taxon>
        <taxon>Streptophyta</taxon>
        <taxon>Embryophyta</taxon>
        <taxon>Tracheophyta</taxon>
        <taxon>Spermatophyta</taxon>
        <taxon>Magnoliopsida</taxon>
        <taxon>eudicotyledons</taxon>
        <taxon>Gunneridae</taxon>
        <taxon>Pentapetalae</taxon>
        <taxon>rosids</taxon>
        <taxon>malvids</taxon>
        <taxon>Brassicales</taxon>
        <taxon>Brassicaceae</taxon>
        <taxon>Brassiceae</taxon>
        <taxon>Brassica</taxon>
    </lineage>
</organism>
<feature type="binding site" evidence="14">
    <location>
        <position position="367"/>
    </location>
    <ligand>
        <name>ATP</name>
        <dbReference type="ChEBI" id="CHEBI:30616"/>
    </ligand>
</feature>
<keyword evidence="4" id="KW-0808">Transferase</keyword>
<evidence type="ECO:0000256" key="12">
    <source>
        <dbReference type="ARBA" id="ARBA00023136"/>
    </source>
</evidence>
<dbReference type="PANTHER" id="PTHR27007">
    <property type="match status" value="1"/>
</dbReference>
<evidence type="ECO:0000256" key="6">
    <source>
        <dbReference type="ARBA" id="ARBA00022729"/>
    </source>
</evidence>
<evidence type="ECO:0000313" key="19">
    <source>
        <dbReference type="Proteomes" id="UP000823674"/>
    </source>
</evidence>
<dbReference type="InterPro" id="IPR011009">
    <property type="entry name" value="Kinase-like_dom_sf"/>
</dbReference>
<comment type="caution">
    <text evidence="18">The sequence shown here is derived from an EMBL/GenBank/DDBJ whole genome shotgun (WGS) entry which is preliminary data.</text>
</comment>
<evidence type="ECO:0000256" key="1">
    <source>
        <dbReference type="ARBA" id="ARBA00004479"/>
    </source>
</evidence>
<dbReference type="PROSITE" id="PS50011">
    <property type="entry name" value="PROTEIN_KINASE_DOM"/>
    <property type="match status" value="2"/>
</dbReference>
<evidence type="ECO:0000256" key="3">
    <source>
        <dbReference type="ARBA" id="ARBA00010217"/>
    </source>
</evidence>
<keyword evidence="19" id="KW-1185">Reference proteome</keyword>
<comment type="similarity">
    <text evidence="2">In the N-terminal section; belongs to the leguminous lectin family.</text>
</comment>
<evidence type="ECO:0000256" key="13">
    <source>
        <dbReference type="ARBA" id="ARBA00023170"/>
    </source>
</evidence>
<dbReference type="InterPro" id="IPR050528">
    <property type="entry name" value="L-type_Lectin-RKs"/>
</dbReference>
<evidence type="ECO:0000259" key="17">
    <source>
        <dbReference type="PROSITE" id="PS50011"/>
    </source>
</evidence>
<comment type="similarity">
    <text evidence="3">In the C-terminal section; belongs to the protein kinase superfamily. Ser/Thr protein kinase family.</text>
</comment>
<dbReference type="InterPro" id="IPR001220">
    <property type="entry name" value="Legume_lectin_dom"/>
</dbReference>
<dbReference type="InterPro" id="IPR008271">
    <property type="entry name" value="Ser/Thr_kinase_AS"/>
</dbReference>
<evidence type="ECO:0000313" key="18">
    <source>
        <dbReference type="EMBL" id="KAG5376387.1"/>
    </source>
</evidence>
<evidence type="ECO:0000256" key="15">
    <source>
        <dbReference type="SAM" id="Phobius"/>
    </source>
</evidence>
<feature type="transmembrane region" description="Helical" evidence="15">
    <location>
        <begin position="284"/>
        <end position="306"/>
    </location>
</feature>
<evidence type="ECO:0000256" key="5">
    <source>
        <dbReference type="ARBA" id="ARBA00022692"/>
    </source>
</evidence>
<keyword evidence="9" id="KW-0418">Kinase</keyword>
<keyword evidence="5 15" id="KW-0812">Transmembrane</keyword>
<dbReference type="CDD" id="cd14066">
    <property type="entry name" value="STKc_IRAK"/>
    <property type="match status" value="1"/>
</dbReference>
<keyword evidence="7" id="KW-0430">Lectin</keyword>
<feature type="domain" description="Protein kinase" evidence="17">
    <location>
        <begin position="976"/>
        <end position="1257"/>
    </location>
</feature>
<proteinExistence type="inferred from homology"/>
<dbReference type="InterPro" id="IPR013320">
    <property type="entry name" value="ConA-like_dom_sf"/>
</dbReference>
<feature type="transmembrane region" description="Helical" evidence="15">
    <location>
        <begin position="921"/>
        <end position="942"/>
    </location>
</feature>
<dbReference type="PROSITE" id="PS00108">
    <property type="entry name" value="PROTEIN_KINASE_ST"/>
    <property type="match status" value="2"/>
</dbReference>
<keyword evidence="6 16" id="KW-0732">Signal</keyword>
<keyword evidence="13" id="KW-0675">Receptor</keyword>
<dbReference type="Pfam" id="PF00139">
    <property type="entry name" value="Lectin_legB"/>
    <property type="match status" value="3"/>
</dbReference>
<dbReference type="SUPFAM" id="SSF56112">
    <property type="entry name" value="Protein kinase-like (PK-like)"/>
    <property type="match status" value="2"/>
</dbReference>
<dbReference type="CDD" id="cd06899">
    <property type="entry name" value="lectin_legume_LecRK_Arcelin_ConA"/>
    <property type="match status" value="3"/>
</dbReference>
<dbReference type="InterPro" id="IPR000719">
    <property type="entry name" value="Prot_kinase_dom"/>
</dbReference>
<evidence type="ECO:0000256" key="16">
    <source>
        <dbReference type="SAM" id="SignalP"/>
    </source>
</evidence>
<reference evidence="18 19" key="1">
    <citation type="submission" date="2021-03" db="EMBL/GenBank/DDBJ databases">
        <authorList>
            <person name="King G.J."/>
            <person name="Bancroft I."/>
            <person name="Baten A."/>
            <person name="Bloomfield J."/>
            <person name="Borpatragohain P."/>
            <person name="He Z."/>
            <person name="Irish N."/>
            <person name="Irwin J."/>
            <person name="Liu K."/>
            <person name="Mauleon R.P."/>
            <person name="Moore J."/>
            <person name="Morris R."/>
            <person name="Ostergaard L."/>
            <person name="Wang B."/>
            <person name="Wells R."/>
        </authorList>
    </citation>
    <scope>NUCLEOTIDE SEQUENCE [LARGE SCALE GENOMIC DNA]</scope>
    <source>
        <strain evidence="18">R-o-18</strain>
        <tissue evidence="18">Leaf</tissue>
    </source>
</reference>
<feature type="domain" description="Protein kinase" evidence="17">
    <location>
        <begin position="339"/>
        <end position="614"/>
    </location>
</feature>
<dbReference type="SUPFAM" id="SSF49899">
    <property type="entry name" value="Concanavalin A-like lectins/glucanases"/>
    <property type="match status" value="3"/>
</dbReference>
<feature type="binding site" evidence="14">
    <location>
        <position position="1004"/>
    </location>
    <ligand>
        <name>ATP</name>
        <dbReference type="ChEBI" id="CHEBI:30616"/>
    </ligand>
</feature>
<evidence type="ECO:0000256" key="9">
    <source>
        <dbReference type="ARBA" id="ARBA00022777"/>
    </source>
</evidence>
<evidence type="ECO:0000256" key="7">
    <source>
        <dbReference type="ARBA" id="ARBA00022734"/>
    </source>
</evidence>
<evidence type="ECO:0000256" key="11">
    <source>
        <dbReference type="ARBA" id="ARBA00022989"/>
    </source>
</evidence>
<dbReference type="Gene3D" id="2.60.120.200">
    <property type="match status" value="3"/>
</dbReference>
<dbReference type="SMART" id="SM00220">
    <property type="entry name" value="S_TKc"/>
    <property type="match status" value="2"/>
</dbReference>
<evidence type="ECO:0000256" key="4">
    <source>
        <dbReference type="ARBA" id="ARBA00022679"/>
    </source>
</evidence>
<keyword evidence="12 15" id="KW-0472">Membrane</keyword>
<feature type="signal peptide" evidence="16">
    <location>
        <begin position="1"/>
        <end position="23"/>
    </location>
</feature>
<dbReference type="InterPro" id="IPR017441">
    <property type="entry name" value="Protein_kinase_ATP_BS"/>
</dbReference>